<feature type="domain" description="Glycoside hydrolase family 57 N-terminal" evidence="4">
    <location>
        <begin position="5"/>
        <end position="388"/>
    </location>
</feature>
<evidence type="ECO:0000256" key="2">
    <source>
        <dbReference type="ARBA" id="ARBA00023277"/>
    </source>
</evidence>
<dbReference type="PANTHER" id="PTHR36306">
    <property type="entry name" value="ALPHA-AMYLASE-RELATED-RELATED"/>
    <property type="match status" value="1"/>
</dbReference>
<dbReference type="SUPFAM" id="SSF88713">
    <property type="entry name" value="Glycoside hydrolase/deacetylase"/>
    <property type="match status" value="1"/>
</dbReference>
<dbReference type="InterPro" id="IPR011330">
    <property type="entry name" value="Glyco_hydro/deAcase_b/a-brl"/>
</dbReference>
<dbReference type="PANTHER" id="PTHR36306:SF1">
    <property type="entry name" value="ALPHA-AMYLASE-RELATED"/>
    <property type="match status" value="1"/>
</dbReference>
<dbReference type="KEGG" id="hmr:Hipma_0959"/>
<dbReference type="GO" id="GO:0005975">
    <property type="term" value="P:carbohydrate metabolic process"/>
    <property type="evidence" value="ECO:0007669"/>
    <property type="project" value="InterPro"/>
</dbReference>
<sequence length="664" mass="76994">MAKISFLWHMHQPCYFMNDGTLSMPWVFLHAIKDYYDMPFLAGEYNIKSTFNITPTLIKQLSIYEQKKEKADLFLGLWMREPIYLSENERKFVIKMCKSLPYRTMVKPLERFAELYEQNNYTDSELIELEILFLLAFCGNYLRKNDKVVCDLLSKQRGFSQADKYRLIGSLLAFIPKVLNIYKEFAEEGKIELSTTPFAHPILPLLFDANIAKEADSSIVLPNGIISLKDDAQLHIIKALELFEGKFGFKPDGLWPAEGAVCENTLKLYKQYGIKWVATDEDILKKSLNLPDKKAIYKAYDYSGIKVVFRDKYLSDGIGFRYHSVKVQDAISDFFSVVDKLGSDDVAFVILDGENAWEYYEDNGEGFLSELYQTLNEKGIETVSVGETEVNNELSSLKPGSWIFANFNTWIGDKQKNRAWELLFNTKRDYLRHKNKLDKKTQDEIDTLFLKAEASDWFWWYGKGHHSKHEAEFDELFRGNLIKIYELLDIEAPAILFEPIADNATLEALILEPKNFVYPMVDGKVSSFFEWLGSGMIDEALTYSVIDTSLKPIKKIFYGQNEDWVFFRFDGDVENLKRKGVLSVYSDAFKKPIRLRVYRAVFSDFIQIAAYEIIELAISKRLIKGDIASFRFEFEINGRVVQVLPGLNQLTIKLNRDFSHNWFV</sequence>
<keyword evidence="5" id="KW-0378">Hydrolase</keyword>
<dbReference type="RefSeq" id="WP_013681969.1">
    <property type="nucleotide sequence ID" value="NC_015318.1"/>
</dbReference>
<proteinExistence type="inferred from homology"/>
<dbReference type="CDD" id="cd10796">
    <property type="entry name" value="GH57N_APU"/>
    <property type="match status" value="1"/>
</dbReference>
<dbReference type="Gene3D" id="3.20.110.10">
    <property type="entry name" value="Glycoside hydrolase 38, N terminal domain"/>
    <property type="match status" value="1"/>
</dbReference>
<dbReference type="AlphaFoldDB" id="F2LVZ4"/>
<gene>
    <name evidence="5" type="ordered locus">Hipma_0959</name>
</gene>
<dbReference type="InterPro" id="IPR027291">
    <property type="entry name" value="Glyco_hydro_38_N_sf"/>
</dbReference>
<dbReference type="OrthoDB" id="9759321at2"/>
<protein>
    <submittedName>
        <fullName evidence="5">Glycoside hydrolase family 57</fullName>
    </submittedName>
</protein>
<organism evidence="5 6">
    <name type="scientific">Hippea maritima (strain ATCC 700847 / DSM 10411 / MH2)</name>
    <dbReference type="NCBI Taxonomy" id="760142"/>
    <lineage>
        <taxon>Bacteria</taxon>
        <taxon>Pseudomonadati</taxon>
        <taxon>Campylobacterota</taxon>
        <taxon>Desulfurellia</taxon>
        <taxon>Desulfurellales</taxon>
        <taxon>Hippeaceae</taxon>
        <taxon>Hippea</taxon>
    </lineage>
</organism>
<evidence type="ECO:0000313" key="5">
    <source>
        <dbReference type="EMBL" id="AEA33928.1"/>
    </source>
</evidence>
<evidence type="ECO:0000313" key="6">
    <source>
        <dbReference type="Proteomes" id="UP000008139"/>
    </source>
</evidence>
<evidence type="ECO:0000256" key="3">
    <source>
        <dbReference type="RuleBase" id="RU361196"/>
    </source>
</evidence>
<evidence type="ECO:0000256" key="1">
    <source>
        <dbReference type="ARBA" id="ARBA00006821"/>
    </source>
</evidence>
<dbReference type="STRING" id="760142.Hipma_0959"/>
<reference evidence="6" key="2">
    <citation type="submission" date="2011-03" db="EMBL/GenBank/DDBJ databases">
        <title>The complete genome of Hippea maritima DSM 10411.</title>
        <authorList>
            <consortium name="US DOE Joint Genome Institute (JGI-PGF)"/>
            <person name="Lucas S."/>
            <person name="Copeland A."/>
            <person name="Lapidus A."/>
            <person name="Bruce D."/>
            <person name="Goodwin L."/>
            <person name="Pitluck S."/>
            <person name="Peters L."/>
            <person name="Kyrpides N."/>
            <person name="Mavromatis K."/>
            <person name="Pagani I."/>
            <person name="Ivanova N."/>
            <person name="Mikhailova N."/>
            <person name="Lu M."/>
            <person name="Detter J.C."/>
            <person name="Tapia R."/>
            <person name="Han C."/>
            <person name="Land M."/>
            <person name="Hauser L."/>
            <person name="Markowitz V."/>
            <person name="Cheng J.-F."/>
            <person name="Hugenholtz P."/>
            <person name="Woyke T."/>
            <person name="Wu D."/>
            <person name="Spring S."/>
            <person name="Schroeder M."/>
            <person name="Brambilla E."/>
            <person name="Klenk H.-P."/>
            <person name="Eisen J.A."/>
        </authorList>
    </citation>
    <scope>NUCLEOTIDE SEQUENCE [LARGE SCALE GENOMIC DNA]</scope>
    <source>
        <strain evidence="6">ATCC 700847 / DSM 10411 / MH2</strain>
    </source>
</reference>
<dbReference type="InterPro" id="IPR052046">
    <property type="entry name" value="GH57_Enzymes"/>
</dbReference>
<keyword evidence="2 3" id="KW-0119">Carbohydrate metabolism</keyword>
<dbReference type="Pfam" id="PF03065">
    <property type="entry name" value="Glyco_hydro_57"/>
    <property type="match status" value="1"/>
</dbReference>
<dbReference type="HOGENOM" id="CLU_005603_1_0_7"/>
<accession>F2LVZ4</accession>
<evidence type="ECO:0000259" key="4">
    <source>
        <dbReference type="Pfam" id="PF03065"/>
    </source>
</evidence>
<dbReference type="GO" id="GO:0016787">
    <property type="term" value="F:hydrolase activity"/>
    <property type="evidence" value="ECO:0007669"/>
    <property type="project" value="UniProtKB-KW"/>
</dbReference>
<dbReference type="InterPro" id="IPR004300">
    <property type="entry name" value="Glyco_hydro_57_N"/>
</dbReference>
<dbReference type="Proteomes" id="UP000008139">
    <property type="component" value="Chromosome"/>
</dbReference>
<dbReference type="InParanoid" id="F2LVZ4"/>
<keyword evidence="6" id="KW-1185">Reference proteome</keyword>
<reference evidence="5 6" key="1">
    <citation type="journal article" date="2011" name="Stand. Genomic Sci.">
        <title>Complete genome sequence of the thermophilic sulfur-reducer Hippea maritima type strain (MH(2)).</title>
        <authorList>
            <person name="Huntemann M."/>
            <person name="Lu M."/>
            <person name="Nolan M."/>
            <person name="Lapidus A."/>
            <person name="Lucas S."/>
            <person name="Hammon N."/>
            <person name="Deshpande S."/>
            <person name="Cheng J.F."/>
            <person name="Tapia R."/>
            <person name="Han C."/>
            <person name="Goodwin L."/>
            <person name="Pitluck S."/>
            <person name="Liolios K."/>
            <person name="Pagani I."/>
            <person name="Ivanova N."/>
            <person name="Ovchinikova G."/>
            <person name="Pati A."/>
            <person name="Chen A."/>
            <person name="Palaniappan K."/>
            <person name="Land M."/>
            <person name="Hauser L."/>
            <person name="Jeffries C.D."/>
            <person name="Detter J.C."/>
            <person name="Brambilla E.M."/>
            <person name="Rohde M."/>
            <person name="Spring S."/>
            <person name="Goker M."/>
            <person name="Woyke T."/>
            <person name="Bristow J."/>
            <person name="Eisen J.A."/>
            <person name="Markowitz V."/>
            <person name="Hugenholtz P."/>
            <person name="Kyrpides N.C."/>
            <person name="Klenk H.P."/>
            <person name="Mavromatis K."/>
        </authorList>
    </citation>
    <scope>NUCLEOTIDE SEQUENCE [LARGE SCALE GENOMIC DNA]</scope>
    <source>
        <strain evidence="6">ATCC 700847 / DSM 10411 / MH2</strain>
    </source>
</reference>
<dbReference type="eggNOG" id="COG1449">
    <property type="taxonomic scope" value="Bacteria"/>
</dbReference>
<name>F2LVZ4_HIPMA</name>
<comment type="similarity">
    <text evidence="1 3">Belongs to the glycosyl hydrolase 57 family.</text>
</comment>
<dbReference type="EMBL" id="CP002606">
    <property type="protein sequence ID" value="AEA33928.1"/>
    <property type="molecule type" value="Genomic_DNA"/>
</dbReference>